<organism evidence="2 3">
    <name type="scientific">Candidatus Borkfalkia avistercoris</name>
    <dbReference type="NCBI Taxonomy" id="2838504"/>
    <lineage>
        <taxon>Bacteria</taxon>
        <taxon>Bacillati</taxon>
        <taxon>Bacillota</taxon>
        <taxon>Clostridia</taxon>
        <taxon>Christensenellales</taxon>
        <taxon>Christensenellaceae</taxon>
        <taxon>Candidatus Borkfalkia</taxon>
    </lineage>
</organism>
<dbReference type="InterPro" id="IPR001387">
    <property type="entry name" value="Cro/C1-type_HTH"/>
</dbReference>
<dbReference type="Proteomes" id="UP000824132">
    <property type="component" value="Unassembled WGS sequence"/>
</dbReference>
<dbReference type="AlphaFoldDB" id="A0A9D2A7R1"/>
<dbReference type="InterPro" id="IPR010982">
    <property type="entry name" value="Lambda_DNA-bd_dom_sf"/>
</dbReference>
<dbReference type="CDD" id="cd00093">
    <property type="entry name" value="HTH_XRE"/>
    <property type="match status" value="1"/>
</dbReference>
<dbReference type="GO" id="GO:0003677">
    <property type="term" value="F:DNA binding"/>
    <property type="evidence" value="ECO:0007669"/>
    <property type="project" value="InterPro"/>
</dbReference>
<dbReference type="EMBL" id="DXCL01000005">
    <property type="protein sequence ID" value="HIZ02794.1"/>
    <property type="molecule type" value="Genomic_DNA"/>
</dbReference>
<reference evidence="2" key="1">
    <citation type="journal article" date="2021" name="PeerJ">
        <title>Extensive microbial diversity within the chicken gut microbiome revealed by metagenomics and culture.</title>
        <authorList>
            <person name="Gilroy R."/>
            <person name="Ravi A."/>
            <person name="Getino M."/>
            <person name="Pursley I."/>
            <person name="Horton D.L."/>
            <person name="Alikhan N.F."/>
            <person name="Baker D."/>
            <person name="Gharbi K."/>
            <person name="Hall N."/>
            <person name="Watson M."/>
            <person name="Adriaenssens E.M."/>
            <person name="Foster-Nyarko E."/>
            <person name="Jarju S."/>
            <person name="Secka A."/>
            <person name="Antonio M."/>
            <person name="Oren A."/>
            <person name="Chaudhuri R.R."/>
            <person name="La Ragione R."/>
            <person name="Hildebrand F."/>
            <person name="Pallen M.J."/>
        </authorList>
    </citation>
    <scope>NUCLEOTIDE SEQUENCE</scope>
    <source>
        <strain evidence="2">CHK187-5294</strain>
    </source>
</reference>
<evidence type="ECO:0000313" key="2">
    <source>
        <dbReference type="EMBL" id="HIZ02794.1"/>
    </source>
</evidence>
<dbReference type="PROSITE" id="PS50943">
    <property type="entry name" value="HTH_CROC1"/>
    <property type="match status" value="1"/>
</dbReference>
<comment type="caution">
    <text evidence="2">The sequence shown here is derived from an EMBL/GenBank/DDBJ whole genome shotgun (WGS) entry which is preliminary data.</text>
</comment>
<accession>A0A9D2A7R1</accession>
<gene>
    <name evidence="2" type="ORF">H9727_00745</name>
</gene>
<evidence type="ECO:0000259" key="1">
    <source>
        <dbReference type="PROSITE" id="PS50943"/>
    </source>
</evidence>
<reference evidence="2" key="2">
    <citation type="submission" date="2021-04" db="EMBL/GenBank/DDBJ databases">
        <authorList>
            <person name="Gilroy R."/>
        </authorList>
    </citation>
    <scope>NUCLEOTIDE SEQUENCE</scope>
    <source>
        <strain evidence="2">CHK187-5294</strain>
    </source>
</reference>
<feature type="domain" description="HTH cro/C1-type" evidence="1">
    <location>
        <begin position="23"/>
        <end position="62"/>
    </location>
</feature>
<dbReference type="SUPFAM" id="SSF47413">
    <property type="entry name" value="lambda repressor-like DNA-binding domains"/>
    <property type="match status" value="1"/>
</dbReference>
<proteinExistence type="predicted"/>
<sequence length="68" mass="7830">MYAKKFAENLKELIGERSVSGIAKEIGIPQQTLSRYLHAQREIGLENLCRIADYFEIDLDLLTGRKDF</sequence>
<name>A0A9D2A7R1_9FIRM</name>
<dbReference type="Gene3D" id="1.10.260.40">
    <property type="entry name" value="lambda repressor-like DNA-binding domains"/>
    <property type="match status" value="1"/>
</dbReference>
<dbReference type="SMART" id="SM00530">
    <property type="entry name" value="HTH_XRE"/>
    <property type="match status" value="1"/>
</dbReference>
<protein>
    <submittedName>
        <fullName evidence="2">Helix-turn-helix domain-containing protein</fullName>
    </submittedName>
</protein>
<evidence type="ECO:0000313" key="3">
    <source>
        <dbReference type="Proteomes" id="UP000824132"/>
    </source>
</evidence>
<dbReference type="Pfam" id="PF01381">
    <property type="entry name" value="HTH_3"/>
    <property type="match status" value="1"/>
</dbReference>